<dbReference type="EMBL" id="ML738312">
    <property type="protein sequence ID" value="KAE8315448.1"/>
    <property type="molecule type" value="Genomic_DNA"/>
</dbReference>
<dbReference type="AlphaFoldDB" id="A0A5N6W4J5"/>
<keyword evidence="2" id="KW-1185">Reference proteome</keyword>
<sequence length="61" mass="7446">MLKYKWKRLSKQASIFKKEYEKALLAKLKRRYEDNKEAFETQHSEKKICNGHVLKLKITIY</sequence>
<dbReference type="Proteomes" id="UP000325433">
    <property type="component" value="Unassembled WGS sequence"/>
</dbReference>
<accession>A0A5N6W4J5</accession>
<evidence type="ECO:0000313" key="2">
    <source>
        <dbReference type="Proteomes" id="UP000325433"/>
    </source>
</evidence>
<evidence type="ECO:0000313" key="1">
    <source>
        <dbReference type="EMBL" id="KAE8315448.1"/>
    </source>
</evidence>
<organism evidence="1 2">
    <name type="scientific">Aspergillus transmontanensis</name>
    <dbReference type="NCBI Taxonomy" id="1034304"/>
    <lineage>
        <taxon>Eukaryota</taxon>
        <taxon>Fungi</taxon>
        <taxon>Dikarya</taxon>
        <taxon>Ascomycota</taxon>
        <taxon>Pezizomycotina</taxon>
        <taxon>Eurotiomycetes</taxon>
        <taxon>Eurotiomycetidae</taxon>
        <taxon>Eurotiales</taxon>
        <taxon>Aspergillaceae</taxon>
        <taxon>Aspergillus</taxon>
        <taxon>Aspergillus subgen. Circumdati</taxon>
    </lineage>
</organism>
<reference evidence="2" key="1">
    <citation type="submission" date="2019-04" db="EMBL/GenBank/DDBJ databases">
        <title>Friends and foes A comparative genomics studyof 23 Aspergillus species from section Flavi.</title>
        <authorList>
            <consortium name="DOE Joint Genome Institute"/>
            <person name="Kjaerbolling I."/>
            <person name="Vesth T."/>
            <person name="Frisvad J.C."/>
            <person name="Nybo J.L."/>
            <person name="Theobald S."/>
            <person name="Kildgaard S."/>
            <person name="Isbrandt T."/>
            <person name="Kuo A."/>
            <person name="Sato A."/>
            <person name="Lyhne E.K."/>
            <person name="Kogle M.E."/>
            <person name="Wiebenga A."/>
            <person name="Kun R.S."/>
            <person name="Lubbers R.J."/>
            <person name="Makela M.R."/>
            <person name="Barry K."/>
            <person name="Chovatia M."/>
            <person name="Clum A."/>
            <person name="Daum C."/>
            <person name="Haridas S."/>
            <person name="He G."/>
            <person name="LaButti K."/>
            <person name="Lipzen A."/>
            <person name="Mondo S."/>
            <person name="Riley R."/>
            <person name="Salamov A."/>
            <person name="Simmons B.A."/>
            <person name="Magnuson J.K."/>
            <person name="Henrissat B."/>
            <person name="Mortensen U.H."/>
            <person name="Larsen T.O."/>
            <person name="Devries R.P."/>
            <person name="Grigoriev I.V."/>
            <person name="Machida M."/>
            <person name="Baker S.E."/>
            <person name="Andersen M.R."/>
        </authorList>
    </citation>
    <scope>NUCLEOTIDE SEQUENCE [LARGE SCALE GENOMIC DNA]</scope>
    <source>
        <strain evidence="2">CBS 130015</strain>
    </source>
</reference>
<protein>
    <submittedName>
        <fullName evidence="1">Uncharacterized protein</fullName>
    </submittedName>
</protein>
<proteinExistence type="predicted"/>
<name>A0A5N6W4J5_9EURO</name>
<gene>
    <name evidence="1" type="ORF">BDV41DRAFT_531166</name>
</gene>